<dbReference type="RefSeq" id="XP_064664931.1">
    <property type="nucleotide sequence ID" value="XM_064809920.1"/>
</dbReference>
<sequence length="226" mass="25133">MNGFLAWWGGDGKGRWIFRLVGLAFPWYWMLDDSWLAQAPRGAEAKPEVPDKGPLYLMTLGKVSRSFTYWSWCCCSVRSCPPEMAALLVGFGCLTPMASWACMSCVVVVTRAVSGDILIYISMYPDCQVCILPMVAGRIWQGSKLQIVRSFGLETPCTCAQRRIISYKAMRACMQYDSISSLEHPVYAPTRGYSTHRLDLHCIQGPECNEGLSTGIQCPRGLFASA</sequence>
<dbReference type="AlphaFoldDB" id="A0AAN6QD26"/>
<organism evidence="1 2">
    <name type="scientific">Canariomyces notabilis</name>
    <dbReference type="NCBI Taxonomy" id="2074819"/>
    <lineage>
        <taxon>Eukaryota</taxon>
        <taxon>Fungi</taxon>
        <taxon>Dikarya</taxon>
        <taxon>Ascomycota</taxon>
        <taxon>Pezizomycotina</taxon>
        <taxon>Sordariomycetes</taxon>
        <taxon>Sordariomycetidae</taxon>
        <taxon>Sordariales</taxon>
        <taxon>Chaetomiaceae</taxon>
        <taxon>Canariomyces</taxon>
    </lineage>
</organism>
<evidence type="ECO:0000313" key="1">
    <source>
        <dbReference type="EMBL" id="KAK4107361.1"/>
    </source>
</evidence>
<dbReference type="GeneID" id="89934044"/>
<comment type="caution">
    <text evidence="1">The sequence shown here is derived from an EMBL/GenBank/DDBJ whole genome shotgun (WGS) entry which is preliminary data.</text>
</comment>
<keyword evidence="2" id="KW-1185">Reference proteome</keyword>
<reference evidence="1" key="1">
    <citation type="journal article" date="2023" name="Mol. Phylogenet. Evol.">
        <title>Genome-scale phylogeny and comparative genomics of the fungal order Sordariales.</title>
        <authorList>
            <person name="Hensen N."/>
            <person name="Bonometti L."/>
            <person name="Westerberg I."/>
            <person name="Brannstrom I.O."/>
            <person name="Guillou S."/>
            <person name="Cros-Aarteil S."/>
            <person name="Calhoun S."/>
            <person name="Haridas S."/>
            <person name="Kuo A."/>
            <person name="Mondo S."/>
            <person name="Pangilinan J."/>
            <person name="Riley R."/>
            <person name="LaButti K."/>
            <person name="Andreopoulos B."/>
            <person name="Lipzen A."/>
            <person name="Chen C."/>
            <person name="Yan M."/>
            <person name="Daum C."/>
            <person name="Ng V."/>
            <person name="Clum A."/>
            <person name="Steindorff A."/>
            <person name="Ohm R.A."/>
            <person name="Martin F."/>
            <person name="Silar P."/>
            <person name="Natvig D.O."/>
            <person name="Lalanne C."/>
            <person name="Gautier V."/>
            <person name="Ament-Velasquez S.L."/>
            <person name="Kruys A."/>
            <person name="Hutchinson M.I."/>
            <person name="Powell A.J."/>
            <person name="Barry K."/>
            <person name="Miller A.N."/>
            <person name="Grigoriev I.V."/>
            <person name="Debuchy R."/>
            <person name="Gladieux P."/>
            <person name="Hiltunen Thoren M."/>
            <person name="Johannesson H."/>
        </authorList>
    </citation>
    <scope>NUCLEOTIDE SEQUENCE</scope>
    <source>
        <strain evidence="1">CBS 508.74</strain>
    </source>
</reference>
<protein>
    <submittedName>
        <fullName evidence="1">Uncharacterized protein</fullName>
    </submittedName>
</protein>
<dbReference type="Proteomes" id="UP001302812">
    <property type="component" value="Unassembled WGS sequence"/>
</dbReference>
<name>A0AAN6QD26_9PEZI</name>
<dbReference type="EMBL" id="MU853375">
    <property type="protein sequence ID" value="KAK4107361.1"/>
    <property type="molecule type" value="Genomic_DNA"/>
</dbReference>
<reference evidence="1" key="2">
    <citation type="submission" date="2023-05" db="EMBL/GenBank/DDBJ databases">
        <authorList>
            <consortium name="Lawrence Berkeley National Laboratory"/>
            <person name="Steindorff A."/>
            <person name="Hensen N."/>
            <person name="Bonometti L."/>
            <person name="Westerberg I."/>
            <person name="Brannstrom I.O."/>
            <person name="Guillou S."/>
            <person name="Cros-Aarteil S."/>
            <person name="Calhoun S."/>
            <person name="Haridas S."/>
            <person name="Kuo A."/>
            <person name="Mondo S."/>
            <person name="Pangilinan J."/>
            <person name="Riley R."/>
            <person name="Labutti K."/>
            <person name="Andreopoulos B."/>
            <person name="Lipzen A."/>
            <person name="Chen C."/>
            <person name="Yanf M."/>
            <person name="Daum C."/>
            <person name="Ng V."/>
            <person name="Clum A."/>
            <person name="Ohm R."/>
            <person name="Martin F."/>
            <person name="Silar P."/>
            <person name="Natvig D."/>
            <person name="Lalanne C."/>
            <person name="Gautier V."/>
            <person name="Ament-Velasquez S.L."/>
            <person name="Kruys A."/>
            <person name="Hutchinson M.I."/>
            <person name="Powell A.J."/>
            <person name="Barry K."/>
            <person name="Miller A.N."/>
            <person name="Grigoriev I.V."/>
            <person name="Debuchy R."/>
            <person name="Gladieux P."/>
            <person name="Thoren M.H."/>
            <person name="Johannesson H."/>
        </authorList>
    </citation>
    <scope>NUCLEOTIDE SEQUENCE</scope>
    <source>
        <strain evidence="1">CBS 508.74</strain>
    </source>
</reference>
<gene>
    <name evidence="1" type="ORF">N656DRAFT_514190</name>
</gene>
<evidence type="ECO:0000313" key="2">
    <source>
        <dbReference type="Proteomes" id="UP001302812"/>
    </source>
</evidence>
<accession>A0AAN6QD26</accession>
<proteinExistence type="predicted"/>